<dbReference type="NCBIfam" id="TIGR03534">
    <property type="entry name" value="RF_mod_PrmC"/>
    <property type="match status" value="1"/>
</dbReference>
<feature type="binding site" evidence="5">
    <location>
        <position position="151"/>
    </location>
    <ligand>
        <name>S-adenosyl-L-methionine</name>
        <dbReference type="ChEBI" id="CHEBI:59789"/>
    </ligand>
</feature>
<dbReference type="GO" id="GO:0003676">
    <property type="term" value="F:nucleic acid binding"/>
    <property type="evidence" value="ECO:0007669"/>
    <property type="project" value="InterPro"/>
</dbReference>
<comment type="similarity">
    <text evidence="5">Belongs to the protein N5-glutamine methyltransferase family. PrmC subfamily.</text>
</comment>
<dbReference type="PANTHER" id="PTHR18895:SF74">
    <property type="entry name" value="MTRF1L RELEASE FACTOR GLUTAMINE METHYLTRANSFERASE"/>
    <property type="match status" value="1"/>
</dbReference>
<evidence type="ECO:0000256" key="3">
    <source>
        <dbReference type="ARBA" id="ARBA00022691"/>
    </source>
</evidence>
<dbReference type="OrthoDB" id="9800643at2"/>
<dbReference type="RefSeq" id="WP_075641596.1">
    <property type="nucleotide sequence ID" value="NZ_MKIM01000031.1"/>
</dbReference>
<feature type="binding site" evidence="5">
    <location>
        <begin position="128"/>
        <end position="132"/>
    </location>
    <ligand>
        <name>S-adenosyl-L-methionine</name>
        <dbReference type="ChEBI" id="CHEBI:59789"/>
    </ligand>
</feature>
<dbReference type="GO" id="GO:0032259">
    <property type="term" value="P:methylation"/>
    <property type="evidence" value="ECO:0007669"/>
    <property type="project" value="UniProtKB-KW"/>
</dbReference>
<name>A0A1Q8ZM03_9HYPH</name>
<organism evidence="8 9">
    <name type="scientific">Rhizobium oryziradicis</name>
    <dbReference type="NCBI Taxonomy" id="1867956"/>
    <lineage>
        <taxon>Bacteria</taxon>
        <taxon>Pseudomonadati</taxon>
        <taxon>Pseudomonadota</taxon>
        <taxon>Alphaproteobacteria</taxon>
        <taxon>Hyphomicrobiales</taxon>
        <taxon>Rhizobiaceae</taxon>
        <taxon>Rhizobium/Agrobacterium group</taxon>
        <taxon>Rhizobium</taxon>
    </lineage>
</organism>
<feature type="domain" description="Methyltransferase small" evidence="6">
    <location>
        <begin position="117"/>
        <end position="201"/>
    </location>
</feature>
<comment type="caution">
    <text evidence="8">The sequence shown here is derived from an EMBL/GenBank/DDBJ whole genome shotgun (WGS) entry which is preliminary data.</text>
</comment>
<comment type="catalytic activity">
    <reaction evidence="4 5">
        <text>L-glutaminyl-[peptide chain release factor] + S-adenosyl-L-methionine = N(5)-methyl-L-glutaminyl-[peptide chain release factor] + S-adenosyl-L-homocysteine + H(+)</text>
        <dbReference type="Rhea" id="RHEA:42896"/>
        <dbReference type="Rhea" id="RHEA-COMP:10271"/>
        <dbReference type="Rhea" id="RHEA-COMP:10272"/>
        <dbReference type="ChEBI" id="CHEBI:15378"/>
        <dbReference type="ChEBI" id="CHEBI:30011"/>
        <dbReference type="ChEBI" id="CHEBI:57856"/>
        <dbReference type="ChEBI" id="CHEBI:59789"/>
        <dbReference type="ChEBI" id="CHEBI:61891"/>
        <dbReference type="EC" id="2.1.1.297"/>
    </reaction>
</comment>
<dbReference type="PROSITE" id="PS00092">
    <property type="entry name" value="N6_MTASE"/>
    <property type="match status" value="1"/>
</dbReference>
<reference evidence="8 9" key="1">
    <citation type="submission" date="2016-09" db="EMBL/GenBank/DDBJ databases">
        <title>Rhizobium oryziradicis sp. nov., isolated from the root of rice.</title>
        <authorList>
            <person name="Zhao J."/>
            <person name="Zhang X."/>
        </authorList>
    </citation>
    <scope>NUCLEOTIDE SEQUENCE [LARGE SCALE GENOMIC DNA]</scope>
    <source>
        <strain evidence="8 9">N19</strain>
    </source>
</reference>
<dbReference type="InterPro" id="IPR050320">
    <property type="entry name" value="N5-glutamine_MTase"/>
</dbReference>
<dbReference type="InterPro" id="IPR004556">
    <property type="entry name" value="HemK-like"/>
</dbReference>
<dbReference type="PANTHER" id="PTHR18895">
    <property type="entry name" value="HEMK METHYLTRANSFERASE"/>
    <property type="match status" value="1"/>
</dbReference>
<feature type="domain" description="Release factor glutamine methyltransferase N-terminal" evidence="7">
    <location>
        <begin position="10"/>
        <end position="79"/>
    </location>
</feature>
<sequence>MSAPLTLREVILAARRRFSEAQIDNAATDARVLIAGLLGLSMTDLVVDDGRIVTEEEGALIEAAVQRRLNHEPVHRILGKREFYGLDLALSPATLEPRPDTEILVEGLLPYLQAMVEAKGTARFLDMGTGTGAIALALLGECPGTAALATDISSEALKTAENNAALHGLDGRFHTLRSDWFDEVQAKFDMIVSNPPYITSQVVSELEPEVRLFDPLAALDGGADGLDAYRVIAKGAGAHLEPDGIVGLEIGFDQKDSVTALFLSNGFLLLEAKCDHGGQDRVLIFRLKPSIAHR</sequence>
<gene>
    <name evidence="5" type="primary">prmC</name>
    <name evidence="8" type="ORF">BJF95_02005</name>
</gene>
<dbReference type="AlphaFoldDB" id="A0A1Q8ZM03"/>
<dbReference type="NCBIfam" id="TIGR00536">
    <property type="entry name" value="hemK_fam"/>
    <property type="match status" value="1"/>
</dbReference>
<dbReference type="InterPro" id="IPR029063">
    <property type="entry name" value="SAM-dependent_MTases_sf"/>
</dbReference>
<dbReference type="GO" id="GO:0102559">
    <property type="term" value="F:peptide chain release factor N(5)-glutamine methyltransferase activity"/>
    <property type="evidence" value="ECO:0007669"/>
    <property type="project" value="UniProtKB-EC"/>
</dbReference>
<dbReference type="Proteomes" id="UP000186894">
    <property type="component" value="Unassembled WGS sequence"/>
</dbReference>
<dbReference type="Gene3D" id="3.40.50.150">
    <property type="entry name" value="Vaccinia Virus protein VP39"/>
    <property type="match status" value="1"/>
</dbReference>
<dbReference type="EC" id="2.1.1.297" evidence="5"/>
<feature type="binding site" evidence="5">
    <location>
        <position position="180"/>
    </location>
    <ligand>
        <name>S-adenosyl-L-methionine</name>
        <dbReference type="ChEBI" id="CHEBI:59789"/>
    </ligand>
</feature>
<evidence type="ECO:0000256" key="4">
    <source>
        <dbReference type="ARBA" id="ARBA00048391"/>
    </source>
</evidence>
<feature type="binding site" evidence="5">
    <location>
        <begin position="194"/>
        <end position="197"/>
    </location>
    <ligand>
        <name>substrate</name>
    </ligand>
</feature>
<evidence type="ECO:0000256" key="1">
    <source>
        <dbReference type="ARBA" id="ARBA00022603"/>
    </source>
</evidence>
<keyword evidence="9" id="KW-1185">Reference proteome</keyword>
<protein>
    <recommendedName>
        <fullName evidence="5">Release factor glutamine methyltransferase</fullName>
        <shortName evidence="5">RF MTase</shortName>
        <ecNumber evidence="5">2.1.1.297</ecNumber>
    </recommendedName>
    <alternativeName>
        <fullName evidence="5">N5-glutamine methyltransferase PrmC</fullName>
    </alternativeName>
    <alternativeName>
        <fullName evidence="5">Protein-(glutamine-N5) MTase PrmC</fullName>
    </alternativeName>
    <alternativeName>
        <fullName evidence="5">Protein-glutamine N-methyltransferase PrmC</fullName>
    </alternativeName>
</protein>
<dbReference type="SUPFAM" id="SSF53335">
    <property type="entry name" value="S-adenosyl-L-methionine-dependent methyltransferases"/>
    <property type="match status" value="1"/>
</dbReference>
<dbReference type="CDD" id="cd02440">
    <property type="entry name" value="AdoMet_MTases"/>
    <property type="match status" value="1"/>
</dbReference>
<dbReference type="InterPro" id="IPR002052">
    <property type="entry name" value="DNA_methylase_N6_adenine_CS"/>
</dbReference>
<comment type="function">
    <text evidence="5">Methylates the class 1 translation termination release factors RF1/PrfA and RF2/PrfB on the glutamine residue of the universally conserved GGQ motif.</text>
</comment>
<dbReference type="InterPro" id="IPR007848">
    <property type="entry name" value="Small_mtfrase_dom"/>
</dbReference>
<proteinExistence type="inferred from homology"/>
<evidence type="ECO:0000313" key="9">
    <source>
        <dbReference type="Proteomes" id="UP000186894"/>
    </source>
</evidence>
<feature type="binding site" evidence="5">
    <location>
        <position position="194"/>
    </location>
    <ligand>
        <name>S-adenosyl-L-methionine</name>
        <dbReference type="ChEBI" id="CHEBI:59789"/>
    </ligand>
</feature>
<evidence type="ECO:0000259" key="7">
    <source>
        <dbReference type="Pfam" id="PF17827"/>
    </source>
</evidence>
<keyword evidence="3 5" id="KW-0949">S-adenosyl-L-methionine</keyword>
<dbReference type="EMBL" id="MKIM01000031">
    <property type="protein sequence ID" value="OLP42905.1"/>
    <property type="molecule type" value="Genomic_DNA"/>
</dbReference>
<evidence type="ECO:0000256" key="5">
    <source>
        <dbReference type="HAMAP-Rule" id="MF_02126"/>
    </source>
</evidence>
<dbReference type="Pfam" id="PF17827">
    <property type="entry name" value="PrmC_N"/>
    <property type="match status" value="1"/>
</dbReference>
<dbReference type="InterPro" id="IPR040758">
    <property type="entry name" value="PrmC_N"/>
</dbReference>
<dbReference type="InterPro" id="IPR019874">
    <property type="entry name" value="RF_methyltr_PrmC"/>
</dbReference>
<dbReference type="Gene3D" id="1.10.8.10">
    <property type="entry name" value="DNA helicase RuvA subunit, C-terminal domain"/>
    <property type="match status" value="1"/>
</dbReference>
<keyword evidence="1 5" id="KW-0489">Methyltransferase</keyword>
<accession>A0A1Q8ZM03</accession>
<dbReference type="STRING" id="1867956.BJF95_02005"/>
<evidence type="ECO:0000313" key="8">
    <source>
        <dbReference type="EMBL" id="OLP42905.1"/>
    </source>
</evidence>
<evidence type="ECO:0000256" key="2">
    <source>
        <dbReference type="ARBA" id="ARBA00022679"/>
    </source>
</evidence>
<evidence type="ECO:0000259" key="6">
    <source>
        <dbReference type="Pfam" id="PF05175"/>
    </source>
</evidence>
<dbReference type="HAMAP" id="MF_02126">
    <property type="entry name" value="RF_methyltr_PrmC"/>
    <property type="match status" value="1"/>
</dbReference>
<keyword evidence="2 5" id="KW-0808">Transferase</keyword>
<dbReference type="Pfam" id="PF05175">
    <property type="entry name" value="MTS"/>
    <property type="match status" value="1"/>
</dbReference>